<evidence type="ECO:0000313" key="1">
    <source>
        <dbReference type="EMBL" id="QDE35924.1"/>
    </source>
</evidence>
<dbReference type="OrthoDB" id="9810893at2"/>
<dbReference type="Gene3D" id="2.30.40.10">
    <property type="entry name" value="Urease, subunit C, domain 1"/>
    <property type="match status" value="1"/>
</dbReference>
<dbReference type="InterPro" id="IPR038646">
    <property type="entry name" value="Atu4866-like_sf"/>
</dbReference>
<dbReference type="EMBL" id="CP041040">
    <property type="protein sequence ID" value="QDE35924.1"/>
    <property type="molecule type" value="Genomic_DNA"/>
</dbReference>
<dbReference type="RefSeq" id="WP_140038068.1">
    <property type="nucleotide sequence ID" value="NZ_CP041040.1"/>
</dbReference>
<organism evidence="1 2">
    <name type="scientific">Microbacterium foliorum</name>
    <dbReference type="NCBI Taxonomy" id="104336"/>
    <lineage>
        <taxon>Bacteria</taxon>
        <taxon>Bacillati</taxon>
        <taxon>Actinomycetota</taxon>
        <taxon>Actinomycetes</taxon>
        <taxon>Micrococcales</taxon>
        <taxon>Microbacteriaceae</taxon>
        <taxon>Microbacterium</taxon>
    </lineage>
</organism>
<dbReference type="InterPro" id="IPR020955">
    <property type="entry name" value="Uncharacterised_Atu4866"/>
</dbReference>
<dbReference type="InterPro" id="IPR011059">
    <property type="entry name" value="Metal-dep_hydrolase_composite"/>
</dbReference>
<sequence length="247" mass="26714">MNKAFTPELLQSIIENQAEYLRPLLFVGAHVHLFDSQVGDMENADILLGVGFIVGTGPGIVTAAGDDNALVIDCAGMVIVPMVMDARTVLGLNEDRSSDVGTLWPGNTGSFAIVDSELARDASTAVATVLAQPESVAAVVIDGKVVLWNGERTVNAPARPDRTHAGEVAPSTSPYLGMWIDESDFLHQELTADGRYDETRGGRPHAYQGNFWIDGDRIDYLDDLGFWAFGEFVDGVLHHGPYTLTRR</sequence>
<reference evidence="1 2" key="1">
    <citation type="submission" date="2019-06" db="EMBL/GenBank/DDBJ databases">
        <title>Complete genome of Microbacterium foliorum M2.</title>
        <authorList>
            <person name="Cao G."/>
        </authorList>
    </citation>
    <scope>NUCLEOTIDE SEQUENCE [LARGE SCALE GENOMIC DNA]</scope>
    <source>
        <strain evidence="1 2">M2</strain>
    </source>
</reference>
<accession>A0A4Y5YT13</accession>
<gene>
    <name evidence="1" type="ORF">FIV50_14670</name>
</gene>
<dbReference type="Gene3D" id="2.40.128.290">
    <property type="entry name" value="Uncharacterised protein Atu4866, PF11512"/>
    <property type="match status" value="1"/>
</dbReference>
<dbReference type="GO" id="GO:0016810">
    <property type="term" value="F:hydrolase activity, acting on carbon-nitrogen (but not peptide) bonds"/>
    <property type="evidence" value="ECO:0007669"/>
    <property type="project" value="InterPro"/>
</dbReference>
<evidence type="ECO:0000313" key="2">
    <source>
        <dbReference type="Proteomes" id="UP000316125"/>
    </source>
</evidence>
<dbReference type="SUPFAM" id="SSF51338">
    <property type="entry name" value="Composite domain of metallo-dependent hydrolases"/>
    <property type="match status" value="1"/>
</dbReference>
<dbReference type="Pfam" id="PF11512">
    <property type="entry name" value="Atu4866"/>
    <property type="match status" value="1"/>
</dbReference>
<dbReference type="AlphaFoldDB" id="A0A4Y5YT13"/>
<protein>
    <submittedName>
        <fullName evidence="1">Amidohydrolase</fullName>
    </submittedName>
</protein>
<name>A0A4Y5YT13_9MICO</name>
<dbReference type="Proteomes" id="UP000316125">
    <property type="component" value="Chromosome"/>
</dbReference>
<proteinExistence type="predicted"/>
<keyword evidence="1" id="KW-0378">Hydrolase</keyword>